<dbReference type="Pfam" id="PF23247">
    <property type="entry name" value="LRR_RPS2"/>
    <property type="match status" value="1"/>
</dbReference>
<evidence type="ECO:0000256" key="1">
    <source>
        <dbReference type="ARBA" id="ARBA00022614"/>
    </source>
</evidence>
<reference evidence="4" key="1">
    <citation type="submission" date="2018-08" db="EMBL/GenBank/DDBJ databases">
        <authorList>
            <person name="Rossello M."/>
        </authorList>
    </citation>
    <scope>NUCLEOTIDE SEQUENCE [LARGE SCALE GENOMIC DNA]</scope>
    <source>
        <strain evidence="4">cv. Chinese Spring</strain>
    </source>
</reference>
<dbReference type="Gramene" id="TraesCS1A02G023500.1">
    <property type="protein sequence ID" value="TraesCS1A02G023500.1"/>
    <property type="gene ID" value="TraesCS1A02G023500"/>
</dbReference>
<keyword evidence="1" id="KW-0433">Leucine-rich repeat</keyword>
<dbReference type="RefSeq" id="XP_044453655.1">
    <property type="nucleotide sequence ID" value="XM_044597720.1"/>
</dbReference>
<dbReference type="SMART" id="SM00369">
    <property type="entry name" value="LRR_TYP"/>
    <property type="match status" value="3"/>
</dbReference>
<accession>A0A3B5XTQ7</accession>
<dbReference type="KEGG" id="taes:123185901"/>
<name>A0A3B5XTQ7_WHEAT</name>
<dbReference type="Proteomes" id="UP000019116">
    <property type="component" value="Chromosome 1A"/>
</dbReference>
<dbReference type="OrthoDB" id="583206at2759"/>
<dbReference type="Pfam" id="PF13855">
    <property type="entry name" value="LRR_8"/>
    <property type="match status" value="1"/>
</dbReference>
<dbReference type="AlphaFoldDB" id="A0A3B5XTQ7"/>
<dbReference type="RefSeq" id="XP_044453650.1">
    <property type="nucleotide sequence ID" value="XM_044597715.1"/>
</dbReference>
<evidence type="ECO:0000256" key="2">
    <source>
        <dbReference type="ARBA" id="ARBA00022737"/>
    </source>
</evidence>
<sequence length="1074" mass="122908">MESSSWEKWPDHVRDKWRDDLRDIDFWFNGYRKTEAYIVLVYQPFLGPNVCWNVGVGPMASFTRAMSGVGVQQIHKYHREFKPVIKVDLKPTPTAEEAQGRGFMSTKYQLALAAAKELGLLDQRYNWLKEKRDELQYYTCGSYDDATSADLAWHVRYKIVPQIIKQLAAERYLLVAENLQGPIEPGSFTRDCGLPLLEWANSRWLISTTSHDAYNKSKSEGDQVISIDKDEDVVVLILFAMHQSAEHIHGAMRQKSKQYWHCIALQCFHYAMAVFGKHSHVASITSDELIHHWAAQGILPYMAIEEEEETSTINTKFSNMHRIGRVILEAFHKYSLLQLPFSPATEAYEASNTGAQFFAYHGLIAEDITVDELLDEKKKWISFASDHGCHVSREWWNPEGTRGTTTLILRGCSDQSLILSKLDHFLPELCFLLVLDLSYTPIKALPSSIGYLQNLRLLSLRGCHDLKTLSNSSTTNATNSSTNISSSSPLSTLYKLEILDMNGVPVSHLTQDVANQKSNLIYLDMSYSKITTFSPTFFEDMSNLEELIMTSCSNLVELPPSMASLSSLTTLEVTGTQIKYFPQKIFEENMQKLRSLKLIDNKELISLTGPISRVKGIKLEGHPSIVSFMLIGTPHIRCLSLHGCRKLESIEIKNLAALEEVDLSGTAIKELSADIPNLPQLRRLLLVGVPSLRRFPWHELERLPDVFYLDHCPEGNDNYSNQVTQVCVTDPRFFHSFRNTALNSVRDGRFFQSFYIQVAPCITNRRQVQDEEGMLDSKLEELLRNQSTYVDVFSSYFAKKIALASPLTVPLHRTERHVEYMSLSLTTYMAQTKLTWMQETHTGLGGLLNVTKSVSVTYDTSIYTFNDLSDFIELEECELRLCHKMKEVVSYTQGLKKLRNMHVCSLKRLVSFCSPYSSCDFSSLEHLHLEDCPRLEHVVPHTATLPCLKTLDILFCYKLKTIFITHRSQGNTYQLPSLQRIRLQELPLLQHFHDKDATMTAPMWKELHIRGCWSLRRLPRLQGREPGMVKVNGERSWWSKLQWGSTLHRDSYDPKLPLEFASFDESAEMSTYLR</sequence>
<evidence type="ECO:0000313" key="5">
    <source>
        <dbReference type="Proteomes" id="UP000019116"/>
    </source>
</evidence>
<evidence type="ECO:0000313" key="4">
    <source>
        <dbReference type="EnsemblPlants" id="TraesCS1A02G023500.1"/>
    </source>
</evidence>
<dbReference type="STRING" id="4565.A0A3B5XTQ7"/>
<protein>
    <recommendedName>
        <fullName evidence="3">Disease resistance protein At4g27190-like leucine-rich repeats domain-containing protein</fullName>
    </recommendedName>
</protein>
<dbReference type="InterPro" id="IPR057135">
    <property type="entry name" value="At4g27190-like_LRR"/>
</dbReference>
<gene>
    <name evidence="4" type="primary">LOC123185901</name>
</gene>
<reference evidence="4" key="2">
    <citation type="submission" date="2018-10" db="UniProtKB">
        <authorList>
            <consortium name="EnsemblPlants"/>
        </authorList>
    </citation>
    <scope>IDENTIFICATION</scope>
</reference>
<dbReference type="InterPro" id="IPR032675">
    <property type="entry name" value="LRR_dom_sf"/>
</dbReference>
<dbReference type="SUPFAM" id="SSF52058">
    <property type="entry name" value="L domain-like"/>
    <property type="match status" value="2"/>
</dbReference>
<dbReference type="InterPro" id="IPR003591">
    <property type="entry name" value="Leu-rich_rpt_typical-subtyp"/>
</dbReference>
<dbReference type="GeneID" id="123185901"/>
<dbReference type="PANTHER" id="PTHR47186">
    <property type="entry name" value="LEUCINE-RICH REPEAT-CONTAINING PROTEIN 57"/>
    <property type="match status" value="1"/>
</dbReference>
<dbReference type="EnsemblPlants" id="TraesCS1A02G023500.1">
    <property type="protein sequence ID" value="TraesCS1A02G023500.1"/>
    <property type="gene ID" value="TraesCS1A02G023500"/>
</dbReference>
<keyword evidence="2" id="KW-0677">Repeat</keyword>
<dbReference type="PaxDb" id="4565-Traes_1AS_78D2E3994.1"/>
<dbReference type="Gramene" id="TraesCS1A03G0053600.1">
    <property type="protein sequence ID" value="TraesCS1A03G0053600.1.CDS"/>
    <property type="gene ID" value="TraesCS1A03G0053600"/>
</dbReference>
<evidence type="ECO:0000259" key="3">
    <source>
        <dbReference type="Pfam" id="PF23247"/>
    </source>
</evidence>
<feature type="domain" description="Disease resistance protein At4g27190-like leucine-rich repeats" evidence="3">
    <location>
        <begin position="904"/>
        <end position="1018"/>
    </location>
</feature>
<dbReference type="Gramene" id="TraesROB_scaffold_047494_01G000500.1">
    <property type="protein sequence ID" value="TraesROB_scaffold_047494_01G000500.1"/>
    <property type="gene ID" value="TraesROB_scaffold_047494_01G000500"/>
</dbReference>
<dbReference type="PANTHER" id="PTHR47186:SF15">
    <property type="entry name" value="NB-ARC DOMAIN-CONTAINING PROTEIN"/>
    <property type="match status" value="1"/>
</dbReference>
<keyword evidence="5" id="KW-1185">Reference proteome</keyword>
<dbReference type="InterPro" id="IPR001611">
    <property type="entry name" value="Leu-rich_rpt"/>
</dbReference>
<dbReference type="Gramene" id="TraesNOR1A03G00007940.1">
    <property type="protein sequence ID" value="TraesNOR1A03G00007940.1"/>
    <property type="gene ID" value="TraesNOR1A03G00007940"/>
</dbReference>
<proteinExistence type="predicted"/>
<organism evidence="4">
    <name type="scientific">Triticum aestivum</name>
    <name type="common">Wheat</name>
    <dbReference type="NCBI Taxonomy" id="4565"/>
    <lineage>
        <taxon>Eukaryota</taxon>
        <taxon>Viridiplantae</taxon>
        <taxon>Streptophyta</taxon>
        <taxon>Embryophyta</taxon>
        <taxon>Tracheophyta</taxon>
        <taxon>Spermatophyta</taxon>
        <taxon>Magnoliopsida</taxon>
        <taxon>Liliopsida</taxon>
        <taxon>Poales</taxon>
        <taxon>Poaceae</taxon>
        <taxon>BOP clade</taxon>
        <taxon>Pooideae</taxon>
        <taxon>Triticodae</taxon>
        <taxon>Triticeae</taxon>
        <taxon>Triticinae</taxon>
        <taxon>Triticum</taxon>
    </lineage>
</organism>
<dbReference type="OMA" id="TWMQETH"/>
<dbReference type="Gene3D" id="3.80.10.10">
    <property type="entry name" value="Ribonuclease Inhibitor"/>
    <property type="match status" value="3"/>
</dbReference>